<evidence type="ECO:0000313" key="3">
    <source>
        <dbReference type="Proteomes" id="UP000199182"/>
    </source>
</evidence>
<protein>
    <submittedName>
        <fullName evidence="2">Uncharacterized protein</fullName>
    </submittedName>
</protein>
<dbReference type="EMBL" id="FNID01000041">
    <property type="protein sequence ID" value="SDN95544.1"/>
    <property type="molecule type" value="Genomic_DNA"/>
</dbReference>
<keyword evidence="1" id="KW-0812">Transmembrane</keyword>
<keyword evidence="1" id="KW-1133">Transmembrane helix</keyword>
<gene>
    <name evidence="2" type="ORF">SAMN05192585_14121</name>
</gene>
<reference evidence="2 3" key="1">
    <citation type="submission" date="2016-10" db="EMBL/GenBank/DDBJ databases">
        <authorList>
            <person name="de Groot N.N."/>
        </authorList>
    </citation>
    <scope>NUCLEOTIDE SEQUENCE [LARGE SCALE GENOMIC DNA]</scope>
    <source>
        <strain evidence="2 3">CGMCC 1.5012</strain>
    </source>
</reference>
<dbReference type="Proteomes" id="UP000199182">
    <property type="component" value="Unassembled WGS sequence"/>
</dbReference>
<keyword evidence="1" id="KW-0472">Membrane</keyword>
<organism evidence="2 3">
    <name type="scientific">Acetanaerobacterium elongatum</name>
    <dbReference type="NCBI Taxonomy" id="258515"/>
    <lineage>
        <taxon>Bacteria</taxon>
        <taxon>Bacillati</taxon>
        <taxon>Bacillota</taxon>
        <taxon>Clostridia</taxon>
        <taxon>Eubacteriales</taxon>
        <taxon>Oscillospiraceae</taxon>
        <taxon>Acetanaerobacterium</taxon>
    </lineage>
</organism>
<dbReference type="RefSeq" id="WP_092642929.1">
    <property type="nucleotide sequence ID" value="NZ_FNID01000041.1"/>
</dbReference>
<sequence>MTAAKKNKTSFKVAFGGIITAFALICMLATGVIPIGTYTFPALAGIMLIAVVIELDLRWAWAVFTATAVLSLLIAPDREAALLYLFFFGHYPIVKSYLERLNRKPLEWLLKLIIFNACILICYGLIFYVFQMQYVIESFQELGRYSLIIFLAVGNIAFFIYDIALTNLITFYIKWVRVKILKRL</sequence>
<dbReference type="STRING" id="258515.SAMN05192585_14121"/>
<feature type="transmembrane region" description="Helical" evidence="1">
    <location>
        <begin position="12"/>
        <end position="30"/>
    </location>
</feature>
<evidence type="ECO:0000313" key="2">
    <source>
        <dbReference type="EMBL" id="SDN95544.1"/>
    </source>
</evidence>
<dbReference type="OrthoDB" id="1861475at2"/>
<name>A0A1H0FLT2_9FIRM</name>
<feature type="transmembrane region" description="Helical" evidence="1">
    <location>
        <begin position="145"/>
        <end position="173"/>
    </location>
</feature>
<dbReference type="AlphaFoldDB" id="A0A1H0FLT2"/>
<evidence type="ECO:0000256" key="1">
    <source>
        <dbReference type="SAM" id="Phobius"/>
    </source>
</evidence>
<accession>A0A1H0FLT2</accession>
<proteinExistence type="predicted"/>
<keyword evidence="3" id="KW-1185">Reference proteome</keyword>
<feature type="transmembrane region" description="Helical" evidence="1">
    <location>
        <begin position="36"/>
        <end position="52"/>
    </location>
</feature>
<feature type="transmembrane region" description="Helical" evidence="1">
    <location>
        <begin position="110"/>
        <end position="130"/>
    </location>
</feature>